<proteinExistence type="inferred from homology"/>
<name>A0A3Q9K9R6_9ACTN</name>
<reference evidence="8 9" key="1">
    <citation type="submission" date="2018-04" db="EMBL/GenBank/DDBJ databases">
        <title>Complete genome sequences of Streptomyces lydicus strain WYEC and characterization of antagonistic properties of biological control agents.</title>
        <authorList>
            <person name="Mariita R.M."/>
            <person name="Sello J.K."/>
        </authorList>
    </citation>
    <scope>NUCLEOTIDE SEQUENCE [LARGE SCALE GENOMIC DNA]</scope>
    <source>
        <strain evidence="8 9">WYEC 108</strain>
    </source>
</reference>
<dbReference type="Gene3D" id="2.60.40.1180">
    <property type="entry name" value="Golgi alpha-mannosidase II"/>
    <property type="match status" value="1"/>
</dbReference>
<dbReference type="InterPro" id="IPR013780">
    <property type="entry name" value="Glyco_hydro_b"/>
</dbReference>
<evidence type="ECO:0000313" key="8">
    <source>
        <dbReference type="EMBL" id="AZS75300.1"/>
    </source>
</evidence>
<keyword evidence="5" id="KW-1133">Transmembrane helix</keyword>
<feature type="domain" description="Glycosyl hydrolase family 30 TIM-barrel" evidence="6">
    <location>
        <begin position="84"/>
        <end position="382"/>
    </location>
</feature>
<accession>A0A3Q9K9R6</accession>
<keyword evidence="5" id="KW-0472">Membrane</keyword>
<dbReference type="InterPro" id="IPR033452">
    <property type="entry name" value="GH30_C"/>
</dbReference>
<dbReference type="PANTHER" id="PTHR11069">
    <property type="entry name" value="GLUCOSYLCERAMIDASE"/>
    <property type="match status" value="1"/>
</dbReference>
<dbReference type="Proteomes" id="UP000275579">
    <property type="component" value="Chromosome"/>
</dbReference>
<feature type="transmembrane region" description="Helical" evidence="5">
    <location>
        <begin position="9"/>
        <end position="28"/>
    </location>
</feature>
<gene>
    <name evidence="8" type="ORF">DDE74_34275</name>
</gene>
<dbReference type="GO" id="GO:0004348">
    <property type="term" value="F:glucosylceramidase activity"/>
    <property type="evidence" value="ECO:0007669"/>
    <property type="project" value="InterPro"/>
</dbReference>
<dbReference type="InterPro" id="IPR017853">
    <property type="entry name" value="GH"/>
</dbReference>
<evidence type="ECO:0000313" key="9">
    <source>
        <dbReference type="Proteomes" id="UP000275579"/>
    </source>
</evidence>
<evidence type="ECO:0000256" key="2">
    <source>
        <dbReference type="ARBA" id="ARBA00022729"/>
    </source>
</evidence>
<feature type="domain" description="Glycosyl hydrolase family 30 beta sandwich" evidence="7">
    <location>
        <begin position="423"/>
        <end position="482"/>
    </location>
</feature>
<evidence type="ECO:0000256" key="3">
    <source>
        <dbReference type="ARBA" id="ARBA00022801"/>
    </source>
</evidence>
<evidence type="ECO:0000259" key="7">
    <source>
        <dbReference type="Pfam" id="PF17189"/>
    </source>
</evidence>
<evidence type="ECO:0000259" key="6">
    <source>
        <dbReference type="Pfam" id="PF02055"/>
    </source>
</evidence>
<keyword evidence="5" id="KW-0812">Transmembrane</keyword>
<keyword evidence="2" id="KW-0732">Signal</keyword>
<keyword evidence="4" id="KW-0326">Glycosidase</keyword>
<dbReference type="InterPro" id="IPR001139">
    <property type="entry name" value="Glyco_hydro_30"/>
</dbReference>
<dbReference type="InterPro" id="IPR033453">
    <property type="entry name" value="Glyco_hydro_30_TIM-barrel"/>
</dbReference>
<dbReference type="Gene3D" id="3.20.20.80">
    <property type="entry name" value="Glycosidases"/>
    <property type="match status" value="1"/>
</dbReference>
<dbReference type="PANTHER" id="PTHR11069:SF23">
    <property type="entry name" value="LYSOSOMAL ACID GLUCOSYLCERAMIDASE"/>
    <property type="match status" value="1"/>
</dbReference>
<dbReference type="AlphaFoldDB" id="A0A3Q9K9R6"/>
<sequence length="484" mass="53064">MRASSVRRILTGAVGAVVAALVVLWTVGPPASGPQQVRVYLTTTSDPGGRQVVKGLEKQEPLTFAPGGGGGITVDEAKRYQQFEGGGASFTDTAAWLLNSSGALSDRARAATMKKLFDPADGIGLSFVRNPMGASDLARFGYTYDDLPAGRTDPGLQHFSVAHDLADVLPLTAWARRLNPAVTVMASPWSAPAWMKDNRKLDQGWLRAKYYGVYARYFVKYLQAYRDRGVPVDHVSVQNEPTCCAGYPSMRWNGSGLAYFTKHDLLPALRHAGLSTKVLALDWNWNTYGAFAAPTVDDPAVRRHPNFGGIAWHGYSGEVTRQTRLHHRYPGLATYDTEHSGGRWVGNQQREDMRNLIDYTRNWGRSWVKWSLAVDQNGGPHHGGCGNCTGLVTVHRGDGRHGTVDYTVEYYTMGHLTKFVRPGARRIGSTASAALPNVAWRNPDGSRALIVYNDTGRTRRTGINWRGQHVTYALPAGASATFTW</sequence>
<dbReference type="Pfam" id="PF02055">
    <property type="entry name" value="Glyco_hydro_30"/>
    <property type="match status" value="1"/>
</dbReference>
<evidence type="ECO:0000256" key="4">
    <source>
        <dbReference type="RuleBase" id="RU361188"/>
    </source>
</evidence>
<dbReference type="EMBL" id="CP029042">
    <property type="protein sequence ID" value="AZS75300.1"/>
    <property type="molecule type" value="Genomic_DNA"/>
</dbReference>
<keyword evidence="3 4" id="KW-0378">Hydrolase</keyword>
<evidence type="ECO:0000256" key="1">
    <source>
        <dbReference type="ARBA" id="ARBA00005382"/>
    </source>
</evidence>
<dbReference type="PRINTS" id="PR00843">
    <property type="entry name" value="GLHYDRLASE30"/>
</dbReference>
<dbReference type="GO" id="GO:0006680">
    <property type="term" value="P:glucosylceramide catabolic process"/>
    <property type="evidence" value="ECO:0007669"/>
    <property type="project" value="TreeGrafter"/>
</dbReference>
<dbReference type="Pfam" id="PF17189">
    <property type="entry name" value="Glyco_hydro_30C"/>
    <property type="match status" value="1"/>
</dbReference>
<organism evidence="8 9">
    <name type="scientific">Streptomyces lydicus</name>
    <dbReference type="NCBI Taxonomy" id="47763"/>
    <lineage>
        <taxon>Bacteria</taxon>
        <taxon>Bacillati</taxon>
        <taxon>Actinomycetota</taxon>
        <taxon>Actinomycetes</taxon>
        <taxon>Kitasatosporales</taxon>
        <taxon>Streptomycetaceae</taxon>
        <taxon>Streptomyces</taxon>
    </lineage>
</organism>
<dbReference type="GO" id="GO:0016020">
    <property type="term" value="C:membrane"/>
    <property type="evidence" value="ECO:0007669"/>
    <property type="project" value="GOC"/>
</dbReference>
<comment type="similarity">
    <text evidence="1 4">Belongs to the glycosyl hydrolase 30 family.</text>
</comment>
<protein>
    <submittedName>
        <fullName evidence="8">Glucosylceramidase</fullName>
    </submittedName>
</protein>
<dbReference type="SUPFAM" id="SSF51445">
    <property type="entry name" value="(Trans)glycosidases"/>
    <property type="match status" value="1"/>
</dbReference>
<evidence type="ECO:0000256" key="5">
    <source>
        <dbReference type="SAM" id="Phobius"/>
    </source>
</evidence>